<protein>
    <submittedName>
        <fullName evidence="1">Uncharacterized protein</fullName>
    </submittedName>
</protein>
<gene>
    <name evidence="1" type="ORF">E5329_03200</name>
</gene>
<reference evidence="1" key="1">
    <citation type="submission" date="2019-04" db="EMBL/GenBank/DDBJ databases">
        <title>Microbes associate with the intestines of laboratory mice.</title>
        <authorList>
            <person name="Navarre W."/>
            <person name="Wong E."/>
            <person name="Huang K."/>
            <person name="Tropini C."/>
            <person name="Ng K."/>
            <person name="Yu B."/>
        </authorList>
    </citation>
    <scope>NUCLEOTIDE SEQUENCE</scope>
    <source>
        <strain evidence="1">NM01_1-7b</strain>
    </source>
</reference>
<name>A0AC61S1K6_9FIRM</name>
<accession>A0AC61S1K6</accession>
<evidence type="ECO:0000313" key="1">
    <source>
        <dbReference type="EMBL" id="TGY97867.1"/>
    </source>
</evidence>
<sequence length="244" mass="27905">MCLDLMEFLYRVMEELSNAGVPIVFKGAMVLNLAIRDNNPSKVERATRDIDGDWIGEFPTMEEMEIALRNAVKEVDSSLDVQANRTFAERKSAGFRIINEFGEKIASIDLSVRQNRFCRPYISYVNGISITGASLSKMLSDKLYAISGESVCRRIKDVLDIYVMSYITKIDMDKLHQIWTETGRELGDFEAYKTQTAKLGEAYNKMKGIKNKPDFLDVYSRVSDVICKLEHQKRIETPTKEKSR</sequence>
<dbReference type="Proteomes" id="UP000304953">
    <property type="component" value="Unassembled WGS sequence"/>
</dbReference>
<dbReference type="EMBL" id="SRYA01000004">
    <property type="protein sequence ID" value="TGY97867.1"/>
    <property type="molecule type" value="Genomic_DNA"/>
</dbReference>
<proteinExistence type="predicted"/>
<organism evidence="1 2">
    <name type="scientific">Petralouisia muris</name>
    <dbReference type="NCBI Taxonomy" id="3032872"/>
    <lineage>
        <taxon>Bacteria</taxon>
        <taxon>Bacillati</taxon>
        <taxon>Bacillota</taxon>
        <taxon>Clostridia</taxon>
        <taxon>Lachnospirales</taxon>
        <taxon>Lachnospiraceae</taxon>
        <taxon>Petralouisia</taxon>
    </lineage>
</organism>
<keyword evidence="2" id="KW-1185">Reference proteome</keyword>
<comment type="caution">
    <text evidence="1">The sequence shown here is derived from an EMBL/GenBank/DDBJ whole genome shotgun (WGS) entry which is preliminary data.</text>
</comment>
<evidence type="ECO:0000313" key="2">
    <source>
        <dbReference type="Proteomes" id="UP000304953"/>
    </source>
</evidence>